<dbReference type="InterPro" id="IPR042099">
    <property type="entry name" value="ANL_N_sf"/>
</dbReference>
<dbReference type="InterPro" id="IPR020845">
    <property type="entry name" value="AMP-binding_CS"/>
</dbReference>
<evidence type="ECO:0000313" key="6">
    <source>
        <dbReference type="Proteomes" id="UP000282076"/>
    </source>
</evidence>
<evidence type="ECO:0000259" key="4">
    <source>
        <dbReference type="Pfam" id="PF13193"/>
    </source>
</evidence>
<sequence>MSGGNNIRIMQNMNIYVDKVHFGPRDFLERFNGLSSLIGASKREGLLFVVCLKHPFEILSSVLYIREIDGAVLLLHGDTPLSTALEIARKIQADYLLYDQWDSIYTISEQQMFHPPSLMQYSSGTTGEPKLITREWRDIQTEIENYNLAINLSDEEQPCILVPISHSFGLIAGVLSALYRETPPHIIWNKNPKFALHLIQNNPKSIVYGVPFLFQLLDSLGKDELRFHKLISSGAPLPERLFDRLTHVSKELRHQYGSSETGCISIATSPSSPFDVGKPLKHIQLSFARFTEINEKESLLNEIIVTSDFQQVNTHDIGFVSGSGSLHVIGRSDDLINVSGLKVNPAEVENVIGKMPGVVEVAVFKQKHKVWGEAVKAIVVTSGLITEEQIKIWCMERIPSFKVPSIIELVNEIPKMPSGKLSRKLIQEWEYER</sequence>
<dbReference type="PANTHER" id="PTHR43201:SF5">
    <property type="entry name" value="MEDIUM-CHAIN ACYL-COA LIGASE ACSF2, MITOCHONDRIAL"/>
    <property type="match status" value="1"/>
</dbReference>
<dbReference type="Pfam" id="PF00501">
    <property type="entry name" value="AMP-binding"/>
    <property type="match status" value="1"/>
</dbReference>
<gene>
    <name evidence="5" type="ORF">D7Z26_13795</name>
</gene>
<evidence type="ECO:0000313" key="5">
    <source>
        <dbReference type="EMBL" id="RKP54420.1"/>
    </source>
</evidence>
<dbReference type="InterPro" id="IPR045851">
    <property type="entry name" value="AMP-bd_C_sf"/>
</dbReference>
<dbReference type="GO" id="GO:0031956">
    <property type="term" value="F:medium-chain fatty acid-CoA ligase activity"/>
    <property type="evidence" value="ECO:0007669"/>
    <property type="project" value="TreeGrafter"/>
</dbReference>
<feature type="domain" description="AMP-dependent synthetase/ligase" evidence="3">
    <location>
        <begin position="116"/>
        <end position="284"/>
    </location>
</feature>
<dbReference type="Proteomes" id="UP000282076">
    <property type="component" value="Unassembled WGS sequence"/>
</dbReference>
<proteinExistence type="inferred from homology"/>
<dbReference type="Gene3D" id="3.40.50.12780">
    <property type="entry name" value="N-terminal domain of ligase-like"/>
    <property type="match status" value="1"/>
</dbReference>
<evidence type="ECO:0000259" key="3">
    <source>
        <dbReference type="Pfam" id="PF00501"/>
    </source>
</evidence>
<dbReference type="EMBL" id="RBZM01000005">
    <property type="protein sequence ID" value="RKP54420.1"/>
    <property type="molecule type" value="Genomic_DNA"/>
</dbReference>
<dbReference type="SUPFAM" id="SSF56801">
    <property type="entry name" value="Acetyl-CoA synthetase-like"/>
    <property type="match status" value="1"/>
</dbReference>
<keyword evidence="6" id="KW-1185">Reference proteome</keyword>
<dbReference type="PROSITE" id="PS00455">
    <property type="entry name" value="AMP_BINDING"/>
    <property type="match status" value="1"/>
</dbReference>
<organism evidence="5 6">
    <name type="scientific">Cohnella endophytica</name>
    <dbReference type="NCBI Taxonomy" id="2419778"/>
    <lineage>
        <taxon>Bacteria</taxon>
        <taxon>Bacillati</taxon>
        <taxon>Bacillota</taxon>
        <taxon>Bacilli</taxon>
        <taxon>Bacillales</taxon>
        <taxon>Paenibacillaceae</taxon>
        <taxon>Cohnella</taxon>
    </lineage>
</organism>
<dbReference type="GO" id="GO:0006631">
    <property type="term" value="P:fatty acid metabolic process"/>
    <property type="evidence" value="ECO:0007669"/>
    <property type="project" value="TreeGrafter"/>
</dbReference>
<evidence type="ECO:0000256" key="2">
    <source>
        <dbReference type="ARBA" id="ARBA00022598"/>
    </source>
</evidence>
<keyword evidence="2" id="KW-0436">Ligase</keyword>
<reference evidence="5 6" key="1">
    <citation type="submission" date="2018-10" db="EMBL/GenBank/DDBJ databases">
        <title>Cohnella sp. M2MS4P-1, whole genome shotgun sequence.</title>
        <authorList>
            <person name="Tuo L."/>
        </authorList>
    </citation>
    <scope>NUCLEOTIDE SEQUENCE [LARGE SCALE GENOMIC DNA]</scope>
    <source>
        <strain evidence="5 6">M2MS4P-1</strain>
    </source>
</reference>
<accession>A0A494XV11</accession>
<name>A0A494XV11_9BACL</name>
<dbReference type="CDD" id="cd04433">
    <property type="entry name" value="AFD_class_I"/>
    <property type="match status" value="1"/>
</dbReference>
<evidence type="ECO:0000256" key="1">
    <source>
        <dbReference type="ARBA" id="ARBA00006432"/>
    </source>
</evidence>
<protein>
    <submittedName>
        <fullName evidence="5">Acyl-CoA synthetase</fullName>
    </submittedName>
</protein>
<dbReference type="Gene3D" id="3.30.300.30">
    <property type="match status" value="1"/>
</dbReference>
<comment type="caution">
    <text evidence="5">The sequence shown here is derived from an EMBL/GenBank/DDBJ whole genome shotgun (WGS) entry which is preliminary data.</text>
</comment>
<feature type="domain" description="AMP-binding enzyme C-terminal" evidence="4">
    <location>
        <begin position="347"/>
        <end position="420"/>
    </location>
</feature>
<dbReference type="InterPro" id="IPR025110">
    <property type="entry name" value="AMP-bd_C"/>
</dbReference>
<dbReference type="Pfam" id="PF13193">
    <property type="entry name" value="AMP-binding_C"/>
    <property type="match status" value="1"/>
</dbReference>
<dbReference type="PANTHER" id="PTHR43201">
    <property type="entry name" value="ACYL-COA SYNTHETASE"/>
    <property type="match status" value="1"/>
</dbReference>
<comment type="similarity">
    <text evidence="1">Belongs to the ATP-dependent AMP-binding enzyme family.</text>
</comment>
<dbReference type="AlphaFoldDB" id="A0A494XV11"/>
<dbReference type="InterPro" id="IPR000873">
    <property type="entry name" value="AMP-dep_synth/lig_dom"/>
</dbReference>